<organism evidence="1 2">
    <name type="scientific">Diplodia intermedia</name>
    <dbReference type="NCBI Taxonomy" id="856260"/>
    <lineage>
        <taxon>Eukaryota</taxon>
        <taxon>Fungi</taxon>
        <taxon>Dikarya</taxon>
        <taxon>Ascomycota</taxon>
        <taxon>Pezizomycotina</taxon>
        <taxon>Dothideomycetes</taxon>
        <taxon>Dothideomycetes incertae sedis</taxon>
        <taxon>Botryosphaeriales</taxon>
        <taxon>Botryosphaeriaceae</taxon>
        <taxon>Diplodia</taxon>
    </lineage>
</organism>
<evidence type="ECO:0000313" key="1">
    <source>
        <dbReference type="EMBL" id="KAL1637720.1"/>
    </source>
</evidence>
<sequence length="449" mass="51514">MATTDGTADGTADSMASLSGTTIVSDDPLAPSQQEIFLLDFPLCFNCRAGSCSKHGAAAGSASAVGASITDADAEKTRQVLKLMTQLPAELQLEVVSHMDMCTFFSMLHTDEFKPLRITHASAMYLALAHRFRRETEVFDAGFLTSRFWTGTLSMPRYYLFLEIIQKATDAVMDHLITELGLTPDFARRLRPTIMRLWRIFGTTGTAHDKDEYVKLERLGYWHMLPKRETSEVLNCLRALGEKYEEVHPFPVERYQTGPDAELFAQFQQSGRLVLVLTYFIIEYVRVGMTKVFAQASQGKALDAADAFGRSGIAPWTPPTERPSEVDPEWSFLAFDIWTYSVSWVYNEWTMGETMYLELPDHHQLDLFQALISTRYRDISRPEYRPEWDEDEADTFNSARISTWYWRWPKEDDDLDGIGWNRSTDELWFEYVEELPDYNEGEDLCRLLD</sequence>
<dbReference type="EMBL" id="JAKEKT020000085">
    <property type="protein sequence ID" value="KAL1637720.1"/>
    <property type="molecule type" value="Genomic_DNA"/>
</dbReference>
<reference evidence="1 2" key="1">
    <citation type="journal article" date="2023" name="Plant Dis.">
        <title>First Report of Diplodia intermedia Causing Canker and Dieback Diseases on Apple Trees in Canada.</title>
        <authorList>
            <person name="Ellouze W."/>
            <person name="Ilyukhin E."/>
            <person name="Sulman M."/>
            <person name="Ali S."/>
        </authorList>
    </citation>
    <scope>NUCLEOTIDE SEQUENCE [LARGE SCALE GENOMIC DNA]</scope>
    <source>
        <strain evidence="1 2">M45-28</strain>
    </source>
</reference>
<keyword evidence="2" id="KW-1185">Reference proteome</keyword>
<gene>
    <name evidence="1" type="ORF">SLS58_009147</name>
</gene>
<evidence type="ECO:0000313" key="2">
    <source>
        <dbReference type="Proteomes" id="UP001521184"/>
    </source>
</evidence>
<name>A0ABR3TDW3_9PEZI</name>
<dbReference type="Proteomes" id="UP001521184">
    <property type="component" value="Unassembled WGS sequence"/>
</dbReference>
<proteinExistence type="predicted"/>
<accession>A0ABR3TDW3</accession>
<protein>
    <submittedName>
        <fullName evidence="1">Uncharacterized protein</fullName>
    </submittedName>
</protein>
<comment type="caution">
    <text evidence="1">The sequence shown here is derived from an EMBL/GenBank/DDBJ whole genome shotgun (WGS) entry which is preliminary data.</text>
</comment>